<sequence>MSWKSRAWTAVGSAAAVEELKDNKLCKLKSLHRQHLHNKKVSMSTNQVEREFSPTSNTNSEVELRREGNKQQLNQSAEETLRTVMYLSCWGPNS</sequence>
<proteinExistence type="predicted"/>
<dbReference type="EMBL" id="CM004398">
    <property type="protein sequence ID" value="OAY35224.1"/>
    <property type="molecule type" value="Genomic_DNA"/>
</dbReference>
<dbReference type="PANTHER" id="PTHR33090">
    <property type="entry name" value="DUF3774 DOMAIN PROTEIN-RELATED"/>
    <property type="match status" value="1"/>
</dbReference>
<name>A0A2C9UUW1_MANES</name>
<gene>
    <name evidence="2" type="ORF">MANES_12G082400v8</name>
</gene>
<accession>A0A2C9UUW1</accession>
<evidence type="ECO:0000313" key="3">
    <source>
        <dbReference type="Proteomes" id="UP000091857"/>
    </source>
</evidence>
<organism evidence="2 3">
    <name type="scientific">Manihot esculenta</name>
    <name type="common">Cassava</name>
    <name type="synonym">Jatropha manihot</name>
    <dbReference type="NCBI Taxonomy" id="3983"/>
    <lineage>
        <taxon>Eukaryota</taxon>
        <taxon>Viridiplantae</taxon>
        <taxon>Streptophyta</taxon>
        <taxon>Embryophyta</taxon>
        <taxon>Tracheophyta</taxon>
        <taxon>Spermatophyta</taxon>
        <taxon>Magnoliopsida</taxon>
        <taxon>eudicotyledons</taxon>
        <taxon>Gunneridae</taxon>
        <taxon>Pentapetalae</taxon>
        <taxon>rosids</taxon>
        <taxon>fabids</taxon>
        <taxon>Malpighiales</taxon>
        <taxon>Euphorbiaceae</taxon>
        <taxon>Crotonoideae</taxon>
        <taxon>Manihoteae</taxon>
        <taxon>Manihot</taxon>
    </lineage>
</organism>
<evidence type="ECO:0000313" key="2">
    <source>
        <dbReference type="EMBL" id="OAY35224.1"/>
    </source>
</evidence>
<feature type="compositionally biased region" description="Polar residues" evidence="1">
    <location>
        <begin position="41"/>
        <end position="61"/>
    </location>
</feature>
<feature type="region of interest" description="Disordered" evidence="1">
    <location>
        <begin position="40"/>
        <end position="77"/>
    </location>
</feature>
<dbReference type="Pfam" id="PF12609">
    <property type="entry name" value="DUF3774"/>
    <property type="match status" value="1"/>
</dbReference>
<dbReference type="AlphaFoldDB" id="A0A2C9UUW1"/>
<keyword evidence="3" id="KW-1185">Reference proteome</keyword>
<dbReference type="OMA" id="WSSAKQQ"/>
<protein>
    <submittedName>
        <fullName evidence="2">Uncharacterized protein</fullName>
    </submittedName>
</protein>
<dbReference type="Proteomes" id="UP000091857">
    <property type="component" value="Chromosome 12"/>
</dbReference>
<dbReference type="STRING" id="3983.A0A2C9UUW1"/>
<reference evidence="3" key="1">
    <citation type="journal article" date="2016" name="Nat. Biotechnol.">
        <title>Sequencing wild and cultivated cassava and related species reveals extensive interspecific hybridization and genetic diversity.</title>
        <authorList>
            <person name="Bredeson J.V."/>
            <person name="Lyons J.B."/>
            <person name="Prochnik S.E."/>
            <person name="Wu G.A."/>
            <person name="Ha C.M."/>
            <person name="Edsinger-Gonzales E."/>
            <person name="Grimwood J."/>
            <person name="Schmutz J."/>
            <person name="Rabbi I.Y."/>
            <person name="Egesi C."/>
            <person name="Nauluvula P."/>
            <person name="Lebot V."/>
            <person name="Ndunguru J."/>
            <person name="Mkamilo G."/>
            <person name="Bart R.S."/>
            <person name="Setter T.L."/>
            <person name="Gleadow R.M."/>
            <person name="Kulakow P."/>
            <person name="Ferguson M.E."/>
            <person name="Rounsley S."/>
            <person name="Rokhsar D.S."/>
        </authorList>
    </citation>
    <scope>NUCLEOTIDE SEQUENCE [LARGE SCALE GENOMIC DNA]</scope>
    <source>
        <strain evidence="3">cv. AM560-2</strain>
    </source>
</reference>
<comment type="caution">
    <text evidence="2">The sequence shown here is derived from an EMBL/GenBank/DDBJ whole genome shotgun (WGS) entry which is preliminary data.</text>
</comment>
<dbReference type="Gramene" id="Manes.12G082400.1.v8.1">
    <property type="protein sequence ID" value="Manes.12G082400.1.v8.1.CDS.1"/>
    <property type="gene ID" value="Manes.12G082400.v8.1"/>
</dbReference>
<dbReference type="InterPro" id="IPR022251">
    <property type="entry name" value="DUF3774_wound-induced"/>
</dbReference>
<evidence type="ECO:0000256" key="1">
    <source>
        <dbReference type="SAM" id="MobiDB-lite"/>
    </source>
</evidence>